<dbReference type="PANTHER" id="PTHR33988">
    <property type="entry name" value="ENDORIBONUCLEASE MAZF-RELATED"/>
    <property type="match status" value="1"/>
</dbReference>
<keyword evidence="3" id="KW-0540">Nuclease</keyword>
<reference evidence="4 5" key="1">
    <citation type="submission" date="2019-08" db="EMBL/GenBank/DDBJ databases">
        <title>In-depth cultivation of the pig gut microbiome towards novel bacterial diversity and tailored functional studies.</title>
        <authorList>
            <person name="Wylensek D."/>
            <person name="Hitch T.C.A."/>
            <person name="Clavel T."/>
        </authorList>
    </citation>
    <scope>NUCLEOTIDE SEQUENCE [LARGE SCALE GENOMIC DNA]</scope>
    <source>
        <strain evidence="4 5">WCA-MUC-591-APC-3H</strain>
    </source>
</reference>
<dbReference type="AlphaFoldDB" id="A0A6L5Y754"/>
<comment type="function">
    <text evidence="3">Toxic component of a type II toxin-antitoxin (TA) system.</text>
</comment>
<accession>A0A6L5Y754</accession>
<evidence type="ECO:0000256" key="3">
    <source>
        <dbReference type="PIRNR" id="PIRNR033490"/>
    </source>
</evidence>
<evidence type="ECO:0000313" key="5">
    <source>
        <dbReference type="Proteomes" id="UP000474676"/>
    </source>
</evidence>
<dbReference type="PIRSF" id="PIRSF033490">
    <property type="entry name" value="MazF"/>
    <property type="match status" value="1"/>
</dbReference>
<evidence type="ECO:0000313" key="4">
    <source>
        <dbReference type="EMBL" id="MST52413.1"/>
    </source>
</evidence>
<dbReference type="Pfam" id="PF02452">
    <property type="entry name" value="PemK_toxin"/>
    <property type="match status" value="1"/>
</dbReference>
<proteinExistence type="inferred from homology"/>
<evidence type="ECO:0000256" key="2">
    <source>
        <dbReference type="ARBA" id="ARBA00022649"/>
    </source>
</evidence>
<gene>
    <name evidence="4" type="ORF">FYJ64_08855</name>
</gene>
<dbReference type="RefSeq" id="WP_154574807.1">
    <property type="nucleotide sequence ID" value="NZ_VUMZ01000008.1"/>
</dbReference>
<protein>
    <recommendedName>
        <fullName evidence="3">mRNA interferase</fullName>
        <ecNumber evidence="3">3.1.-.-</ecNumber>
    </recommendedName>
</protein>
<dbReference type="EC" id="3.1.-.-" evidence="3"/>
<dbReference type="GO" id="GO:0004521">
    <property type="term" value="F:RNA endonuclease activity"/>
    <property type="evidence" value="ECO:0007669"/>
    <property type="project" value="TreeGrafter"/>
</dbReference>
<dbReference type="GO" id="GO:0016787">
    <property type="term" value="F:hydrolase activity"/>
    <property type="evidence" value="ECO:0007669"/>
    <property type="project" value="UniProtKB-KW"/>
</dbReference>
<dbReference type="InterPro" id="IPR003477">
    <property type="entry name" value="PemK-like"/>
</dbReference>
<dbReference type="InterPro" id="IPR011067">
    <property type="entry name" value="Plasmid_toxin/cell-grow_inhib"/>
</dbReference>
<evidence type="ECO:0000256" key="1">
    <source>
        <dbReference type="ARBA" id="ARBA00007521"/>
    </source>
</evidence>
<comment type="caution">
    <text evidence="4">The sequence shown here is derived from an EMBL/GenBank/DDBJ whole genome shotgun (WGS) entry which is preliminary data.</text>
</comment>
<keyword evidence="3" id="KW-0378">Hydrolase</keyword>
<dbReference type="SUPFAM" id="SSF50118">
    <property type="entry name" value="Cell growth inhibitor/plasmid maintenance toxic component"/>
    <property type="match status" value="1"/>
</dbReference>
<dbReference type="GO" id="GO:0003677">
    <property type="term" value="F:DNA binding"/>
    <property type="evidence" value="ECO:0007669"/>
    <property type="project" value="InterPro"/>
</dbReference>
<keyword evidence="5" id="KW-1185">Reference proteome</keyword>
<dbReference type="GeneID" id="303115435"/>
<dbReference type="GO" id="GO:0006402">
    <property type="term" value="P:mRNA catabolic process"/>
    <property type="evidence" value="ECO:0007669"/>
    <property type="project" value="TreeGrafter"/>
</dbReference>
<comment type="similarity">
    <text evidence="1 3">Belongs to the PemK/MazF family.</text>
</comment>
<name>A0A6L5Y754_9FIRM</name>
<dbReference type="Proteomes" id="UP000474676">
    <property type="component" value="Unassembled WGS sequence"/>
</dbReference>
<sequence>MDQKRIVHYGEIYYMDLGQVRLGSRQAGIRPVLVVSSDHRNEYSPVVWVVIITSQIKRLDLKSHVLLPKVKGLPKQSVVEAEQLFTVDKSYLGEYRGKLDEKTMKQVDRAIRSCLNSPEHCRKFRRKRQRGKS</sequence>
<dbReference type="GO" id="GO:0016075">
    <property type="term" value="P:rRNA catabolic process"/>
    <property type="evidence" value="ECO:0007669"/>
    <property type="project" value="TreeGrafter"/>
</dbReference>
<dbReference type="EMBL" id="VUMZ01000008">
    <property type="protein sequence ID" value="MST52413.1"/>
    <property type="molecule type" value="Genomic_DNA"/>
</dbReference>
<keyword evidence="2" id="KW-1277">Toxin-antitoxin system</keyword>
<dbReference type="PANTHER" id="PTHR33988:SF2">
    <property type="entry name" value="ENDORIBONUCLEASE MAZF"/>
    <property type="match status" value="1"/>
</dbReference>
<dbReference type="Gene3D" id="2.30.30.110">
    <property type="match status" value="1"/>
</dbReference>
<organism evidence="4 5">
    <name type="scientific">Hornefia butyriciproducens</name>
    <dbReference type="NCBI Taxonomy" id="2652293"/>
    <lineage>
        <taxon>Bacteria</taxon>
        <taxon>Bacillati</taxon>
        <taxon>Bacillota</taxon>
        <taxon>Clostridia</taxon>
        <taxon>Peptostreptococcales</taxon>
        <taxon>Anaerovoracaceae</taxon>
        <taxon>Hornefia</taxon>
    </lineage>
</organism>
<keyword evidence="3" id="KW-0255">Endonuclease</keyword>